<dbReference type="STRING" id="1121883.SAMN02745226_00470"/>
<dbReference type="AlphaFoldDB" id="A0A1M7S4X4"/>
<sequence>MNTTKFAKVLLTLLFFSFIVFPTLSLSSADEYQIFYGNLHAHTSFSDGKGTPEEAYEHASNYADVQAVTDHCYFLKIPVNGQSKTSLTQEAARTSTVKGKFVGLQGFEWTAGSGHINVYETLEFISRDEKGDLKDFYEWIVKVKKLAQFNHPGMTFGNFNNFWFWPEADNYVNLVEIGNGNWSSSDIISEEMYRNYILALNRGWHLSPTANQDNHKPNWASANDGRTGILAKELTYEDVMEALWSRRTFASEDKNVKIYFYANGAVMGSILNSSKDSQVEISVFYSDKNDPVGKMYIVSQSKTYEVKDVQGKDEFEYRNSFEIPDGFEWYFIYILQKDGNEIVSAPVWFEAESGIRVNYVRVGPEKPNVSQSVSVSFDIYNTKNTAESGKLRILVDDSEVYTEDISLPSYGIIYDKSIDLGKFTEGTHKVEFLFNDVNIQSISFEVSKKAGFSILFDKLHENDLSDELLRAIQTLSNAGNIVSFSETMLKDYDVDYVIIPTPSAEGLSFFKDLMPDEIEWLNKMGEKVYLVKGSDEEYFNIYKEALPSARVFESAIELLKAFGISQDSKTIEQLRNVVFIDQGHSNDYSKDKLTLFDKFLKSTGYDVQYINTIDSLDGKYLIVMNGKGYSDEEIKNIVEFVRKGGTLVITSKSDYSNGGNTEDLNLILDAMNSPVRFNDDQVVDEINNYGANYKVLAENVRFYSTCSLLIYGNANILISSESANSVDSDGKDDAQPVDKVVLAASFKFGDGEVILLGKAVFSDYDFELNKEFVQKIFRGAIEK</sequence>
<dbReference type="NCBIfam" id="NF038032">
    <property type="entry name" value="CehA_McbA_metalo"/>
    <property type="match status" value="1"/>
</dbReference>
<dbReference type="EMBL" id="FRDJ01000002">
    <property type="protein sequence ID" value="SHN53375.1"/>
    <property type="molecule type" value="Genomic_DNA"/>
</dbReference>
<dbReference type="InterPro" id="IPR052018">
    <property type="entry name" value="PHP_domain"/>
</dbReference>
<proteinExistence type="predicted"/>
<organism evidence="2 3">
    <name type="scientific">Fervidobacterium gondwanense DSM 13020</name>
    <dbReference type="NCBI Taxonomy" id="1121883"/>
    <lineage>
        <taxon>Bacteria</taxon>
        <taxon>Thermotogati</taxon>
        <taxon>Thermotogota</taxon>
        <taxon>Thermotogae</taxon>
        <taxon>Thermotogales</taxon>
        <taxon>Fervidobacteriaceae</taxon>
        <taxon>Fervidobacterium</taxon>
    </lineage>
</organism>
<dbReference type="GO" id="GO:0035312">
    <property type="term" value="F:5'-3' DNA exonuclease activity"/>
    <property type="evidence" value="ECO:0007669"/>
    <property type="project" value="TreeGrafter"/>
</dbReference>
<dbReference type="InterPro" id="IPR029062">
    <property type="entry name" value="Class_I_gatase-like"/>
</dbReference>
<dbReference type="Pfam" id="PF14258">
    <property type="entry name" value="DUF4350"/>
    <property type="match status" value="1"/>
</dbReference>
<dbReference type="GO" id="GO:0004534">
    <property type="term" value="F:5'-3' RNA exonuclease activity"/>
    <property type="evidence" value="ECO:0007669"/>
    <property type="project" value="TreeGrafter"/>
</dbReference>
<dbReference type="Gene3D" id="3.20.20.140">
    <property type="entry name" value="Metal-dependent hydrolases"/>
    <property type="match status" value="1"/>
</dbReference>
<evidence type="ECO:0000313" key="3">
    <source>
        <dbReference type="Proteomes" id="UP000184207"/>
    </source>
</evidence>
<dbReference type="PANTHER" id="PTHR42924:SF3">
    <property type="entry name" value="POLYMERASE_HISTIDINOL PHOSPHATASE N-TERMINAL DOMAIN-CONTAINING PROTEIN"/>
    <property type="match status" value="1"/>
</dbReference>
<evidence type="ECO:0000259" key="1">
    <source>
        <dbReference type="Pfam" id="PF14258"/>
    </source>
</evidence>
<dbReference type="PANTHER" id="PTHR42924">
    <property type="entry name" value="EXONUCLEASE"/>
    <property type="match status" value="1"/>
</dbReference>
<dbReference type="SUPFAM" id="SSF52317">
    <property type="entry name" value="Class I glutamine amidotransferase-like"/>
    <property type="match status" value="1"/>
</dbReference>
<evidence type="ECO:0000313" key="2">
    <source>
        <dbReference type="EMBL" id="SHN53375.1"/>
    </source>
</evidence>
<keyword evidence="3" id="KW-1185">Reference proteome</keyword>
<dbReference type="Proteomes" id="UP000184207">
    <property type="component" value="Unassembled WGS sequence"/>
</dbReference>
<dbReference type="Gene3D" id="3.40.50.880">
    <property type="match status" value="1"/>
</dbReference>
<dbReference type="CDD" id="cd03143">
    <property type="entry name" value="A4_beta-galactosidase_middle_domain"/>
    <property type="match status" value="1"/>
</dbReference>
<dbReference type="InterPro" id="IPR016195">
    <property type="entry name" value="Pol/histidinol_Pase-like"/>
</dbReference>
<gene>
    <name evidence="2" type="ORF">SAMN02745226_00470</name>
</gene>
<reference evidence="3" key="1">
    <citation type="submission" date="2016-12" db="EMBL/GenBank/DDBJ databases">
        <authorList>
            <person name="Varghese N."/>
            <person name="Submissions S."/>
        </authorList>
    </citation>
    <scope>NUCLEOTIDE SEQUENCE [LARGE SCALE GENOMIC DNA]</scope>
    <source>
        <strain evidence="3">DSM 13020</strain>
    </source>
</reference>
<dbReference type="OrthoDB" id="9801679at2"/>
<dbReference type="RefSeq" id="WP_084634318.1">
    <property type="nucleotide sequence ID" value="NZ_FRDJ01000002.1"/>
</dbReference>
<accession>A0A1M7S4X4</accession>
<name>A0A1M7S4X4_FERGO</name>
<feature type="domain" description="DUF4350" evidence="1">
    <location>
        <begin position="596"/>
        <end position="758"/>
    </location>
</feature>
<dbReference type="InterPro" id="IPR025646">
    <property type="entry name" value="DUF4350"/>
</dbReference>
<dbReference type="SUPFAM" id="SSF89550">
    <property type="entry name" value="PHP domain-like"/>
    <property type="match status" value="1"/>
</dbReference>
<protein>
    <recommendedName>
        <fullName evidence="1">DUF4350 domain-containing protein</fullName>
    </recommendedName>
</protein>